<proteinExistence type="predicted"/>
<dbReference type="OrthoDB" id="265717at2759"/>
<name>A0A6A6XDB5_9PLEO</name>
<evidence type="ECO:0000313" key="2">
    <source>
        <dbReference type="EMBL" id="KAF2793905.1"/>
    </source>
</evidence>
<dbReference type="InterPro" id="IPR053185">
    <property type="entry name" value="SET_domain_protein"/>
</dbReference>
<dbReference type="PANTHER" id="PTHR47332:SF2">
    <property type="entry name" value="SET-6"/>
    <property type="match status" value="1"/>
</dbReference>
<protein>
    <recommendedName>
        <fullName evidence="1">SET domain-containing protein</fullName>
    </recommendedName>
</protein>
<evidence type="ECO:0000259" key="1">
    <source>
        <dbReference type="PROSITE" id="PS50280"/>
    </source>
</evidence>
<keyword evidence="3" id="KW-1185">Reference proteome</keyword>
<feature type="non-terminal residue" evidence="2">
    <location>
        <position position="301"/>
    </location>
</feature>
<dbReference type="InterPro" id="IPR001214">
    <property type="entry name" value="SET_dom"/>
</dbReference>
<dbReference type="InterPro" id="IPR046341">
    <property type="entry name" value="SET_dom_sf"/>
</dbReference>
<organism evidence="2 3">
    <name type="scientific">Melanomma pulvis-pyrius CBS 109.77</name>
    <dbReference type="NCBI Taxonomy" id="1314802"/>
    <lineage>
        <taxon>Eukaryota</taxon>
        <taxon>Fungi</taxon>
        <taxon>Dikarya</taxon>
        <taxon>Ascomycota</taxon>
        <taxon>Pezizomycotina</taxon>
        <taxon>Dothideomycetes</taxon>
        <taxon>Pleosporomycetidae</taxon>
        <taxon>Pleosporales</taxon>
        <taxon>Melanommataceae</taxon>
        <taxon>Melanomma</taxon>
    </lineage>
</organism>
<dbReference type="PROSITE" id="PS50280">
    <property type="entry name" value="SET"/>
    <property type="match status" value="1"/>
</dbReference>
<reference evidence="2" key="1">
    <citation type="journal article" date="2020" name="Stud. Mycol.">
        <title>101 Dothideomycetes genomes: a test case for predicting lifestyles and emergence of pathogens.</title>
        <authorList>
            <person name="Haridas S."/>
            <person name="Albert R."/>
            <person name="Binder M."/>
            <person name="Bloem J."/>
            <person name="Labutti K."/>
            <person name="Salamov A."/>
            <person name="Andreopoulos B."/>
            <person name="Baker S."/>
            <person name="Barry K."/>
            <person name="Bills G."/>
            <person name="Bluhm B."/>
            <person name="Cannon C."/>
            <person name="Castanera R."/>
            <person name="Culley D."/>
            <person name="Daum C."/>
            <person name="Ezra D."/>
            <person name="Gonzalez J."/>
            <person name="Henrissat B."/>
            <person name="Kuo A."/>
            <person name="Liang C."/>
            <person name="Lipzen A."/>
            <person name="Lutzoni F."/>
            <person name="Magnuson J."/>
            <person name="Mondo S."/>
            <person name="Nolan M."/>
            <person name="Ohm R."/>
            <person name="Pangilinan J."/>
            <person name="Park H.-J."/>
            <person name="Ramirez L."/>
            <person name="Alfaro M."/>
            <person name="Sun H."/>
            <person name="Tritt A."/>
            <person name="Yoshinaga Y."/>
            <person name="Zwiers L.-H."/>
            <person name="Turgeon B."/>
            <person name="Goodwin S."/>
            <person name="Spatafora J."/>
            <person name="Crous P."/>
            <person name="Grigoriev I."/>
        </authorList>
    </citation>
    <scope>NUCLEOTIDE SEQUENCE</scope>
    <source>
        <strain evidence="2">CBS 109.77</strain>
    </source>
</reference>
<feature type="non-terminal residue" evidence="2">
    <location>
        <position position="1"/>
    </location>
</feature>
<dbReference type="CDD" id="cd20071">
    <property type="entry name" value="SET_SMYD"/>
    <property type="match status" value="1"/>
</dbReference>
<dbReference type="Gene3D" id="2.170.270.10">
    <property type="entry name" value="SET domain"/>
    <property type="match status" value="1"/>
</dbReference>
<dbReference type="AlphaFoldDB" id="A0A6A6XDB5"/>
<sequence length="301" mass="33427">GLFATAEIKEGVRVISEPPLIALPTPGDDADAIFSAYQKLSPADQDAFWTLPPAVPLNMEEWSAQCDALIPRILEIYEKDHADRTEEENHLFTTVAPKVETMCCAWRVAARFHAHRYSLTNALYQDRSRIPAGVPVTGLFVQAARLRHSCVPNCFCNWNATTGRMTVHAVKNIAAGEELTVSCIGTAAFYHTHSTRQAKLLDTAGLVCACPACDPAHTDYKAHELVRTRLHTLSTYLSGILTNLEVEDEDGDHAHEQYTPEILTLIEMKVQEVITLLGKAGCADVEIVRWRNALRDRLLPR</sequence>
<feature type="domain" description="SET" evidence="1">
    <location>
        <begin position="1"/>
        <end position="184"/>
    </location>
</feature>
<evidence type="ECO:0000313" key="3">
    <source>
        <dbReference type="Proteomes" id="UP000799757"/>
    </source>
</evidence>
<accession>A0A6A6XDB5</accession>
<dbReference type="SUPFAM" id="SSF82199">
    <property type="entry name" value="SET domain"/>
    <property type="match status" value="1"/>
</dbReference>
<dbReference type="Proteomes" id="UP000799757">
    <property type="component" value="Unassembled WGS sequence"/>
</dbReference>
<dbReference type="Pfam" id="PF00856">
    <property type="entry name" value="SET"/>
    <property type="match status" value="1"/>
</dbReference>
<dbReference type="PANTHER" id="PTHR47332">
    <property type="entry name" value="SET DOMAIN-CONTAINING PROTEIN 5"/>
    <property type="match status" value="1"/>
</dbReference>
<gene>
    <name evidence="2" type="ORF">K505DRAFT_199143</name>
</gene>
<dbReference type="EMBL" id="MU001910">
    <property type="protein sequence ID" value="KAF2793905.1"/>
    <property type="molecule type" value="Genomic_DNA"/>
</dbReference>